<evidence type="ECO:0000313" key="4">
    <source>
        <dbReference type="Proteomes" id="UP001530400"/>
    </source>
</evidence>
<sequence length="873" mass="91622">MKSNIPAVTLCVLLSSDNIISKAESINIAMAATETEVKKKVKVLKVKEETPKEKIDWEERSTRLREKLAAMADLRMKLWTRGGHVVKSKKECRPHGPAAEDKKGSDIGILGCGSSGDICIQDSSSSLGGVCAAVVLDEGGYGNTTVSMLKPLSGGVKSKVKNILESVKDGGATGEECDPGTNEGYLEGDSNPCKNSGHVCVKDAASTLGGTCVDIGHDNAQFFSLIPPKKKPCRFSNGTWSFKCAALNACAGFNEATIDQFVGCGSCNGEAACQSLISDSHIGDESCNAWNACSYDVYEPLISVNRRATLVVGDRSCNEPFCCGQLKGTVTIGSDSCNGSYTCLGPKNKNTTIPVTTTIGSASCNKGTTTIGDESCNQCYSCSNAKDTFVQRCSKCSSIPFPTSKSCNGAFACAYAVGNTKIESNACIGSNACEHLAGTSEVGENSCLGVSACTMPGSGLPSNPALTVDHDSCLGCYACANITGLVSISSGSCYEFSNCRNSVGNGTVTIGSDSCQGVKVCSENEANSIVTIGDDACKRPEACMYLEGSATIPDHGCRFGEKPCQREFEYIPSPAPTRVISDGGTCSSERHYECVSGRCFCSKCASRSTQKLPNGFTCSEASDCTSGKCCKTVCVWGVCTQSCTILATAGCRGQCKASDDVFSDVVISPSSDANLRGSDDASTRDFKTSTDSDHNAACLPTAQKVKLHKLRAAESVQAFELQVISSGVSVAKGKALVSSVVAAAVAERTLEHSSVDTEKDTLEVDLQDSFPIDSVSVLNTWCSESTDPEKCLCDFTGATLSLIGGSEEEIEITSVSVGDTCGQKMVEFIFDASAEFCKPAVSQATSRSESQPVQSPTTWKKRSRALGSRPKKC</sequence>
<feature type="compositionally biased region" description="Basic and acidic residues" evidence="1">
    <location>
        <begin position="677"/>
        <end position="691"/>
    </location>
</feature>
<feature type="domain" description="DUF7640" evidence="2">
    <location>
        <begin position="402"/>
        <end position="504"/>
    </location>
</feature>
<dbReference type="Proteomes" id="UP001530400">
    <property type="component" value="Unassembled WGS sequence"/>
</dbReference>
<organism evidence="3 4">
    <name type="scientific">Cyclotella atomus</name>
    <dbReference type="NCBI Taxonomy" id="382360"/>
    <lineage>
        <taxon>Eukaryota</taxon>
        <taxon>Sar</taxon>
        <taxon>Stramenopiles</taxon>
        <taxon>Ochrophyta</taxon>
        <taxon>Bacillariophyta</taxon>
        <taxon>Coscinodiscophyceae</taxon>
        <taxon>Thalassiosirophycidae</taxon>
        <taxon>Stephanodiscales</taxon>
        <taxon>Stephanodiscaceae</taxon>
        <taxon>Cyclotella</taxon>
    </lineage>
</organism>
<dbReference type="EMBL" id="JALLPJ020000585">
    <property type="protein sequence ID" value="KAL3788051.1"/>
    <property type="molecule type" value="Genomic_DNA"/>
</dbReference>
<evidence type="ECO:0000256" key="1">
    <source>
        <dbReference type="SAM" id="MobiDB-lite"/>
    </source>
</evidence>
<evidence type="ECO:0000259" key="2">
    <source>
        <dbReference type="Pfam" id="PF24646"/>
    </source>
</evidence>
<reference evidence="3 4" key="1">
    <citation type="submission" date="2024-10" db="EMBL/GenBank/DDBJ databases">
        <title>Updated reference genomes for cyclostephanoid diatoms.</title>
        <authorList>
            <person name="Roberts W.R."/>
            <person name="Alverson A.J."/>
        </authorList>
    </citation>
    <scope>NUCLEOTIDE SEQUENCE [LARGE SCALE GENOMIC DNA]</scope>
    <source>
        <strain evidence="3 4">AJA010-31</strain>
    </source>
</reference>
<name>A0ABD3PJR3_9STRA</name>
<keyword evidence="4" id="KW-1185">Reference proteome</keyword>
<dbReference type="PANTHER" id="PTHR22534:SF5">
    <property type="entry name" value="SRCR DOMAIN-CONTAINING PROTEIN"/>
    <property type="match status" value="1"/>
</dbReference>
<evidence type="ECO:0000313" key="3">
    <source>
        <dbReference type="EMBL" id="KAL3788051.1"/>
    </source>
</evidence>
<accession>A0ABD3PJR3</accession>
<proteinExistence type="predicted"/>
<feature type="region of interest" description="Disordered" evidence="1">
    <location>
        <begin position="672"/>
        <end position="691"/>
    </location>
</feature>
<comment type="caution">
    <text evidence="3">The sequence shown here is derived from an EMBL/GenBank/DDBJ whole genome shotgun (WGS) entry which is preliminary data.</text>
</comment>
<dbReference type="PANTHER" id="PTHR22534">
    <property type="entry name" value="SRCR DOMAIN-CONTAINING PROTEIN"/>
    <property type="match status" value="1"/>
</dbReference>
<feature type="compositionally biased region" description="Polar residues" evidence="1">
    <location>
        <begin position="842"/>
        <end position="858"/>
    </location>
</feature>
<dbReference type="InterPro" id="IPR019524">
    <property type="entry name" value="B-solenoid_diatom-type"/>
</dbReference>
<feature type="compositionally biased region" description="Basic residues" evidence="1">
    <location>
        <begin position="859"/>
        <end position="873"/>
    </location>
</feature>
<feature type="region of interest" description="Disordered" evidence="1">
    <location>
        <begin position="841"/>
        <end position="873"/>
    </location>
</feature>
<dbReference type="Pfam" id="PF24646">
    <property type="entry name" value="DUF7640"/>
    <property type="match status" value="1"/>
</dbReference>
<dbReference type="AlphaFoldDB" id="A0ABD3PJR3"/>
<protein>
    <recommendedName>
        <fullName evidence="2">DUF7640 domain-containing protein</fullName>
    </recommendedName>
</protein>
<gene>
    <name evidence="3" type="ORF">ACHAWO_000493</name>
</gene>
<dbReference type="InterPro" id="IPR056057">
    <property type="entry name" value="DUF7640"/>
</dbReference>